<reference evidence="5" key="1">
    <citation type="submission" date="2020-12" db="EMBL/GenBank/DDBJ databases">
        <title>Ramlibacter sp. nov., isolated from a freshwater alga, Cryptomonas.</title>
        <authorList>
            <person name="Kim H.M."/>
            <person name="Jeon C.O."/>
        </authorList>
    </citation>
    <scope>NUCLEOTIDE SEQUENCE</scope>
    <source>
        <strain evidence="5">CrO1</strain>
    </source>
</reference>
<dbReference type="GO" id="GO:0008955">
    <property type="term" value="F:peptidoglycan glycosyltransferase activity"/>
    <property type="evidence" value="ECO:0007669"/>
    <property type="project" value="TreeGrafter"/>
</dbReference>
<evidence type="ECO:0000256" key="3">
    <source>
        <dbReference type="SAM" id="Phobius"/>
    </source>
</evidence>
<dbReference type="Pfam" id="PF00912">
    <property type="entry name" value="Transgly"/>
    <property type="match status" value="1"/>
</dbReference>
<dbReference type="Proteomes" id="UP000617041">
    <property type="component" value="Unassembled WGS sequence"/>
</dbReference>
<evidence type="ECO:0000313" key="6">
    <source>
        <dbReference type="Proteomes" id="UP000617041"/>
    </source>
</evidence>
<protein>
    <submittedName>
        <fullName evidence="5">Transglycosylase domain-containing protein</fullName>
    </submittedName>
</protein>
<keyword evidence="2" id="KW-0808">Transferase</keyword>
<dbReference type="PANTHER" id="PTHR32282">
    <property type="entry name" value="BINDING PROTEIN TRANSPEPTIDASE, PUTATIVE-RELATED"/>
    <property type="match status" value="1"/>
</dbReference>
<gene>
    <name evidence="5" type="ORF">I8E28_14050</name>
</gene>
<comment type="caution">
    <text evidence="5">The sequence shown here is derived from an EMBL/GenBank/DDBJ whole genome shotgun (WGS) entry which is preliminary data.</text>
</comment>
<dbReference type="AlphaFoldDB" id="A0A934Q3T8"/>
<name>A0A934Q3T8_9BURK</name>
<evidence type="ECO:0000313" key="5">
    <source>
        <dbReference type="EMBL" id="MBK0393717.1"/>
    </source>
</evidence>
<dbReference type="PANTHER" id="PTHR32282:SF33">
    <property type="entry name" value="PEPTIDOGLYCAN GLYCOSYLTRANSFERASE"/>
    <property type="match status" value="1"/>
</dbReference>
<dbReference type="InterPro" id="IPR050396">
    <property type="entry name" value="Glycosyltr_51/Transpeptidase"/>
</dbReference>
<keyword evidence="3" id="KW-0812">Transmembrane</keyword>
<accession>A0A934Q3T8</accession>
<feature type="transmembrane region" description="Helical" evidence="3">
    <location>
        <begin position="24"/>
        <end position="46"/>
    </location>
</feature>
<evidence type="ECO:0000256" key="1">
    <source>
        <dbReference type="ARBA" id="ARBA00004752"/>
    </source>
</evidence>
<proteinExistence type="predicted"/>
<dbReference type="InterPro" id="IPR001264">
    <property type="entry name" value="Glyco_trans_51"/>
</dbReference>
<dbReference type="Gene3D" id="1.10.3810.10">
    <property type="entry name" value="Biosynthetic peptidoglycan transglycosylase-like"/>
    <property type="match status" value="1"/>
</dbReference>
<dbReference type="InterPro" id="IPR023346">
    <property type="entry name" value="Lysozyme-like_dom_sf"/>
</dbReference>
<sequence>MRGWRPFVWIAGQARNDNFHGTRILMWFAILLTLLVAAVLGAFLAIRAALAPLPGEWSVPVAAGPVRMTVGVPSAIRLATSWWGGPLLAGHSLPTRHGRLAFAWRDGVLHVRCRPCVLQPPGLGTEALQLDEVAFTVRRDMDRLAGEIHAGRVQGQWRGSLQADRMQVRLDVPWTSLADGYALVAAQVPEVRRAHIEGRFSLTAEFSLPAGTLAISPRIEGFQVAGLGTESWANAVNACGRRDSRLTADHWIARAVIAAEDQRFWEHPGYDLREMAAALVRNEEAQRVERGASTLSQQVAKLLVAGGERSPVRKLRELLYAVEMERTLGKARILRLYLDTAPWGEGLCGADAAAMHYLGVRARDLKPGQASWLAAMLHNPQQEARRWAETGQINLARTQWVALALKGMSRERKLVLAQAIAGVDWAPRWAEPKAEVK</sequence>
<evidence type="ECO:0000256" key="2">
    <source>
        <dbReference type="ARBA" id="ARBA00022679"/>
    </source>
</evidence>
<keyword evidence="6" id="KW-1185">Reference proteome</keyword>
<dbReference type="SUPFAM" id="SSF53955">
    <property type="entry name" value="Lysozyme-like"/>
    <property type="match status" value="1"/>
</dbReference>
<keyword evidence="3" id="KW-0472">Membrane</keyword>
<keyword evidence="3" id="KW-1133">Transmembrane helix</keyword>
<evidence type="ECO:0000259" key="4">
    <source>
        <dbReference type="Pfam" id="PF00912"/>
    </source>
</evidence>
<feature type="domain" description="Glycosyl transferase family 51" evidence="4">
    <location>
        <begin position="251"/>
        <end position="384"/>
    </location>
</feature>
<dbReference type="EMBL" id="JAEDAO010000001">
    <property type="protein sequence ID" value="MBK0393717.1"/>
    <property type="molecule type" value="Genomic_DNA"/>
</dbReference>
<dbReference type="InterPro" id="IPR036950">
    <property type="entry name" value="PBP_transglycosylase"/>
</dbReference>
<organism evidence="5 6">
    <name type="scientific">Ramlibacter algicola</name>
    <dbReference type="NCBI Taxonomy" id="2795217"/>
    <lineage>
        <taxon>Bacteria</taxon>
        <taxon>Pseudomonadati</taxon>
        <taxon>Pseudomonadota</taxon>
        <taxon>Betaproteobacteria</taxon>
        <taxon>Burkholderiales</taxon>
        <taxon>Comamonadaceae</taxon>
        <taxon>Ramlibacter</taxon>
    </lineage>
</organism>
<comment type="pathway">
    <text evidence="1">Cell wall biogenesis; peptidoglycan biosynthesis.</text>
</comment>